<dbReference type="FunFam" id="3.30.230.10:FF:000003">
    <property type="entry name" value="Elongation factor G"/>
    <property type="match status" value="1"/>
</dbReference>
<dbReference type="PRINTS" id="PR00315">
    <property type="entry name" value="ELONGATNFCT"/>
</dbReference>
<dbReference type="Pfam" id="PF00679">
    <property type="entry name" value="EFG_C"/>
    <property type="match status" value="1"/>
</dbReference>
<dbReference type="eggNOG" id="COG0480">
    <property type="taxonomic scope" value="Bacteria"/>
</dbReference>
<dbReference type="FunFam" id="2.40.30.10:FF:000006">
    <property type="entry name" value="Elongation factor G"/>
    <property type="match status" value="1"/>
</dbReference>
<dbReference type="Pfam" id="PF03144">
    <property type="entry name" value="GTP_EFTU_D2"/>
    <property type="match status" value="1"/>
</dbReference>
<dbReference type="GO" id="GO:0003746">
    <property type="term" value="F:translation elongation factor activity"/>
    <property type="evidence" value="ECO:0007669"/>
    <property type="project" value="UniProtKB-UniRule"/>
</dbReference>
<dbReference type="CDD" id="cd16262">
    <property type="entry name" value="EFG_III"/>
    <property type="match status" value="1"/>
</dbReference>
<keyword evidence="3 8" id="KW-0547">Nucleotide-binding</keyword>
<sequence>MTRKTRIELYRNIGISAHIDAGKTTTTERILFYTGITHKIGEVHDGAAVMDWMEQEQERGITITSAATTAFWKGMAGNYPEHRINIIDTPGHVDFTIEVERSMRVLDGAVMVYDAVGGVQPQSETVWRQANKYKVPRLAFVNKMDRVGADFLRVQRQIAERLNGDAVPIQLPVGAEDHFEGVIDLVKMKAIIWDEDSQGVRFEYRDIPADMQAQAQEWHDKMVEKAAEANETLLEKYLSGEALTEDEIKQGLRMRTVANEIVPMLCGSAFKNKGVQAMLDAVIDYMPSPVDVPAIKGHDVRDHEIERHPTDNEPFSALAFKIMTDPFVGQLVFFRVYSGVVKSGDSVFNPIKEKKERLGRILQMHANERREITEVYAGDIAAAVGIKDVTTGDTLTDPAHIIILERMVFPEPVISQAVEPKTKADQEKMGIALGRLAQEDPSFRVRTDEESGQTIISGMGELHLEILVDRMKREFGVEATVGKPQVAYRETIRKACNEVEGKFVKQSGGRGQYGHVVLKLEPQEPGKGYEFVDAIKGGVVPREFIPAVDKGIREALNAGVLAGYPVVDVKATLFFGSYHDVDSNENAFKMAGSMAFKEGMRRADPVLLEPMMHVEVETPEDFTGNVMGDLSSRRGMVQGMEDIAGGSGKLVRAEVPLAEMFGYSTSLRSLTQGRATYSMEFKHYAEAPRQVAQEVMAAQGAGR</sequence>
<evidence type="ECO:0000256" key="6">
    <source>
        <dbReference type="ARBA" id="ARBA00023134"/>
    </source>
</evidence>
<dbReference type="HOGENOM" id="CLU_002794_4_1_4"/>
<evidence type="ECO:0000259" key="9">
    <source>
        <dbReference type="PROSITE" id="PS51722"/>
    </source>
</evidence>
<protein>
    <recommendedName>
        <fullName evidence="2 8">Elongation factor G</fullName>
        <shortName evidence="8">EF-G</shortName>
    </recommendedName>
</protein>
<evidence type="ECO:0000313" key="11">
    <source>
        <dbReference type="Proteomes" id="UP000006876"/>
    </source>
</evidence>
<dbReference type="HAMAP" id="MF_00054_B">
    <property type="entry name" value="EF_G_EF_2_B"/>
    <property type="match status" value="1"/>
</dbReference>
<dbReference type="CDD" id="cd04088">
    <property type="entry name" value="EFG_mtEFG_II"/>
    <property type="match status" value="1"/>
</dbReference>
<dbReference type="Proteomes" id="UP000006876">
    <property type="component" value="Chromosome"/>
</dbReference>
<dbReference type="NCBIfam" id="NF009379">
    <property type="entry name" value="PRK12740.1-3"/>
    <property type="match status" value="1"/>
</dbReference>
<feature type="binding site" evidence="8">
    <location>
        <begin position="88"/>
        <end position="92"/>
    </location>
    <ligand>
        <name>GTP</name>
        <dbReference type="ChEBI" id="CHEBI:37565"/>
    </ligand>
</feature>
<accession>E3HFD4</accession>
<evidence type="ECO:0000256" key="5">
    <source>
        <dbReference type="ARBA" id="ARBA00022917"/>
    </source>
</evidence>
<dbReference type="GO" id="GO:0005737">
    <property type="term" value="C:cytoplasm"/>
    <property type="evidence" value="ECO:0007669"/>
    <property type="project" value="UniProtKB-SubCell"/>
</dbReference>
<dbReference type="PANTHER" id="PTHR43261">
    <property type="entry name" value="TRANSLATION ELONGATION FACTOR G-RELATED"/>
    <property type="match status" value="1"/>
</dbReference>
<dbReference type="CDD" id="cd01886">
    <property type="entry name" value="EF-G"/>
    <property type="match status" value="1"/>
</dbReference>
<dbReference type="FunFam" id="3.40.50.300:FF:000029">
    <property type="entry name" value="Elongation factor G"/>
    <property type="match status" value="1"/>
</dbReference>
<dbReference type="Pfam" id="PF00009">
    <property type="entry name" value="GTP_EFTU"/>
    <property type="match status" value="1"/>
</dbReference>
<dbReference type="SMART" id="SM00838">
    <property type="entry name" value="EFG_C"/>
    <property type="match status" value="1"/>
</dbReference>
<evidence type="ECO:0000256" key="2">
    <source>
        <dbReference type="ARBA" id="ARBA00017872"/>
    </source>
</evidence>
<dbReference type="InterPro" id="IPR005225">
    <property type="entry name" value="Small_GTP-bd"/>
</dbReference>
<evidence type="ECO:0000256" key="8">
    <source>
        <dbReference type="HAMAP-Rule" id="MF_00054"/>
    </source>
</evidence>
<organism evidence="10 11">
    <name type="scientific">Achromobacter xylosoxidans (strain A8)</name>
    <dbReference type="NCBI Taxonomy" id="762376"/>
    <lineage>
        <taxon>Bacteria</taxon>
        <taxon>Pseudomonadati</taxon>
        <taxon>Pseudomonadota</taxon>
        <taxon>Betaproteobacteria</taxon>
        <taxon>Burkholderiales</taxon>
        <taxon>Alcaligenaceae</taxon>
        <taxon>Achromobacter</taxon>
    </lineage>
</organism>
<dbReference type="Gene3D" id="3.30.230.10">
    <property type="match status" value="1"/>
</dbReference>
<dbReference type="InterPro" id="IPR000640">
    <property type="entry name" value="EFG_V-like"/>
</dbReference>
<dbReference type="Gene3D" id="2.40.30.10">
    <property type="entry name" value="Translation factors"/>
    <property type="match status" value="1"/>
</dbReference>
<gene>
    <name evidence="8" type="primary">fusA</name>
    <name evidence="10" type="ordered locus">AXYL_00734</name>
</gene>
<dbReference type="CDD" id="cd01434">
    <property type="entry name" value="EFG_mtEFG1_IV"/>
    <property type="match status" value="1"/>
</dbReference>
<proteinExistence type="inferred from homology"/>
<dbReference type="PANTHER" id="PTHR43261:SF1">
    <property type="entry name" value="RIBOSOME-RELEASING FACTOR 2, MITOCHONDRIAL"/>
    <property type="match status" value="1"/>
</dbReference>
<evidence type="ECO:0000313" key="10">
    <source>
        <dbReference type="EMBL" id="ADP14090.1"/>
    </source>
</evidence>
<dbReference type="RefSeq" id="WP_013391482.1">
    <property type="nucleotide sequence ID" value="NC_014640.1"/>
</dbReference>
<dbReference type="SUPFAM" id="SSF50447">
    <property type="entry name" value="Translation proteins"/>
    <property type="match status" value="1"/>
</dbReference>
<dbReference type="PROSITE" id="PS51722">
    <property type="entry name" value="G_TR_2"/>
    <property type="match status" value="1"/>
</dbReference>
<reference evidence="10 11" key="1">
    <citation type="journal article" date="2011" name="J. Bacteriol.">
        <title>Complete genome sequence of the haloaromatic acid-degrading bacterium Achromobacter xylosoxidans A8.</title>
        <authorList>
            <person name="Strnad H."/>
            <person name="Ridl J."/>
            <person name="Paces J."/>
            <person name="Kolar M."/>
            <person name="Vlcek C."/>
            <person name="Paces V."/>
        </authorList>
    </citation>
    <scope>NUCLEOTIDE SEQUENCE [LARGE SCALE GENOMIC DNA]</scope>
    <source>
        <strain evidence="10 11">A8</strain>
    </source>
</reference>
<dbReference type="FunFam" id="3.30.70.870:FF:000001">
    <property type="entry name" value="Elongation factor G"/>
    <property type="match status" value="1"/>
</dbReference>
<dbReference type="Gene3D" id="3.30.70.240">
    <property type="match status" value="1"/>
</dbReference>
<dbReference type="NCBIfam" id="TIGR00231">
    <property type="entry name" value="small_GTP"/>
    <property type="match status" value="1"/>
</dbReference>
<dbReference type="GO" id="GO:0097216">
    <property type="term" value="F:guanosine tetraphosphate binding"/>
    <property type="evidence" value="ECO:0007669"/>
    <property type="project" value="UniProtKB-ARBA"/>
</dbReference>
<dbReference type="InterPro" id="IPR027417">
    <property type="entry name" value="P-loop_NTPase"/>
</dbReference>
<dbReference type="GO" id="GO:0005525">
    <property type="term" value="F:GTP binding"/>
    <property type="evidence" value="ECO:0007669"/>
    <property type="project" value="UniProtKB-UniRule"/>
</dbReference>
<dbReference type="CDD" id="cd03713">
    <property type="entry name" value="EFG_mtEFG_C"/>
    <property type="match status" value="1"/>
</dbReference>
<dbReference type="OrthoDB" id="9804431at2"/>
<feature type="domain" description="Tr-type G" evidence="9">
    <location>
        <begin position="8"/>
        <end position="290"/>
    </location>
</feature>
<dbReference type="Pfam" id="PF14492">
    <property type="entry name" value="EFG_III"/>
    <property type="match status" value="1"/>
</dbReference>
<dbReference type="KEGG" id="axy:AXYL_00734"/>
<dbReference type="AlphaFoldDB" id="E3HFD4"/>
<comment type="similarity">
    <text evidence="1 8">Belongs to the TRAFAC class translation factor GTPase superfamily. Classic translation factor GTPase family. EF-G/EF-2 subfamily.</text>
</comment>
<dbReference type="GO" id="GO:0032790">
    <property type="term" value="P:ribosome disassembly"/>
    <property type="evidence" value="ECO:0007669"/>
    <property type="project" value="TreeGrafter"/>
</dbReference>
<keyword evidence="4 8" id="KW-0251">Elongation factor</keyword>
<dbReference type="GO" id="GO:0003924">
    <property type="term" value="F:GTPase activity"/>
    <property type="evidence" value="ECO:0007669"/>
    <property type="project" value="InterPro"/>
</dbReference>
<dbReference type="InterPro" id="IPR020568">
    <property type="entry name" value="Ribosomal_Su5_D2-typ_SF"/>
</dbReference>
<keyword evidence="8" id="KW-0963">Cytoplasm</keyword>
<dbReference type="PATRIC" id="fig|762376.5.peg.738"/>
<dbReference type="SMART" id="SM00889">
    <property type="entry name" value="EFG_IV"/>
    <property type="match status" value="1"/>
</dbReference>
<evidence type="ECO:0000256" key="3">
    <source>
        <dbReference type="ARBA" id="ARBA00022741"/>
    </source>
</evidence>
<keyword evidence="5 8" id="KW-0648">Protein biosynthesis</keyword>
<dbReference type="InterPro" id="IPR047872">
    <property type="entry name" value="EFG_IV"/>
</dbReference>
<evidence type="ECO:0000256" key="1">
    <source>
        <dbReference type="ARBA" id="ARBA00005870"/>
    </source>
</evidence>
<dbReference type="SUPFAM" id="SSF52540">
    <property type="entry name" value="P-loop containing nucleoside triphosphate hydrolases"/>
    <property type="match status" value="1"/>
</dbReference>
<dbReference type="InterPro" id="IPR004540">
    <property type="entry name" value="Transl_elong_EFG/EF2"/>
</dbReference>
<keyword evidence="6 8" id="KW-0342">GTP-binding</keyword>
<dbReference type="FunFam" id="3.30.70.240:FF:000001">
    <property type="entry name" value="Elongation factor G"/>
    <property type="match status" value="1"/>
</dbReference>
<dbReference type="InterPro" id="IPR014721">
    <property type="entry name" value="Ribsml_uS5_D2-typ_fold_subgr"/>
</dbReference>
<dbReference type="InterPro" id="IPR041095">
    <property type="entry name" value="EFG_II"/>
</dbReference>
<name>E3HFD4_ACHXA</name>
<dbReference type="SUPFAM" id="SSF54980">
    <property type="entry name" value="EF-G C-terminal domain-like"/>
    <property type="match status" value="2"/>
</dbReference>
<dbReference type="Gene3D" id="3.40.50.300">
    <property type="entry name" value="P-loop containing nucleotide triphosphate hydrolases"/>
    <property type="match status" value="1"/>
</dbReference>
<evidence type="ECO:0000256" key="7">
    <source>
        <dbReference type="ARBA" id="ARBA00024731"/>
    </source>
</evidence>
<feature type="binding site" evidence="8">
    <location>
        <begin position="17"/>
        <end position="24"/>
    </location>
    <ligand>
        <name>GTP</name>
        <dbReference type="ChEBI" id="CHEBI:37565"/>
    </ligand>
</feature>
<dbReference type="InterPro" id="IPR004161">
    <property type="entry name" value="EFTu-like_2"/>
</dbReference>
<dbReference type="Pfam" id="PF03764">
    <property type="entry name" value="EFG_IV"/>
    <property type="match status" value="1"/>
</dbReference>
<dbReference type="NCBIfam" id="TIGR00484">
    <property type="entry name" value="EF-G"/>
    <property type="match status" value="1"/>
</dbReference>
<dbReference type="PROSITE" id="PS00301">
    <property type="entry name" value="G_TR_1"/>
    <property type="match status" value="1"/>
</dbReference>
<dbReference type="InterPro" id="IPR031157">
    <property type="entry name" value="G_TR_CS"/>
</dbReference>
<comment type="subcellular location">
    <subcellularLocation>
        <location evidence="8">Cytoplasm</location>
    </subcellularLocation>
</comment>
<dbReference type="InterPro" id="IPR035647">
    <property type="entry name" value="EFG_III/V"/>
</dbReference>
<dbReference type="NCBIfam" id="NF009381">
    <property type="entry name" value="PRK12740.1-5"/>
    <property type="match status" value="1"/>
</dbReference>
<dbReference type="SUPFAM" id="SSF54211">
    <property type="entry name" value="Ribosomal protein S5 domain 2-like"/>
    <property type="match status" value="1"/>
</dbReference>
<dbReference type="EMBL" id="CP002287">
    <property type="protein sequence ID" value="ADP14090.1"/>
    <property type="molecule type" value="Genomic_DNA"/>
</dbReference>
<dbReference type="STRING" id="762376.AXYL_00734"/>
<dbReference type="InterPro" id="IPR009022">
    <property type="entry name" value="EFG_III"/>
</dbReference>
<comment type="function">
    <text evidence="7 8">Catalyzes the GTP-dependent ribosomal translocation step during translation elongation. During this step, the ribosome changes from the pre-translocational (PRE) to the post-translocational (POST) state as the newly formed A-site-bound peptidyl-tRNA and P-site-bound deacylated tRNA move to the P and E sites, respectively. Catalyzes the coordinated movement of the two tRNA molecules, the mRNA and conformational changes in the ribosome.</text>
</comment>
<dbReference type="InterPro" id="IPR005517">
    <property type="entry name" value="Transl_elong_EFG/EF2_IV"/>
</dbReference>
<dbReference type="InterPro" id="IPR035649">
    <property type="entry name" value="EFG_V"/>
</dbReference>
<feature type="binding site" evidence="8">
    <location>
        <begin position="142"/>
        <end position="145"/>
    </location>
    <ligand>
        <name>GTP</name>
        <dbReference type="ChEBI" id="CHEBI:37565"/>
    </ligand>
</feature>
<dbReference type="InterPro" id="IPR009000">
    <property type="entry name" value="Transl_B-barrel_sf"/>
</dbReference>
<dbReference type="InterPro" id="IPR000795">
    <property type="entry name" value="T_Tr_GTP-bd_dom"/>
</dbReference>
<evidence type="ECO:0000256" key="4">
    <source>
        <dbReference type="ARBA" id="ARBA00022768"/>
    </source>
</evidence>
<dbReference type="Gene3D" id="3.30.70.870">
    <property type="entry name" value="Elongation Factor G (Translational Gtpase), domain 3"/>
    <property type="match status" value="1"/>
</dbReference>